<evidence type="ECO:0000259" key="15">
    <source>
        <dbReference type="PROSITE" id="PS51166"/>
    </source>
</evidence>
<feature type="signal peptide" evidence="14">
    <location>
        <begin position="1"/>
        <end position="30"/>
    </location>
</feature>
<evidence type="ECO:0000256" key="13">
    <source>
        <dbReference type="SAM" id="MobiDB-lite"/>
    </source>
</evidence>
<dbReference type="EC" id="3.2.1.1" evidence="4 12"/>
<evidence type="ECO:0000256" key="12">
    <source>
        <dbReference type="RuleBase" id="RU361134"/>
    </source>
</evidence>
<evidence type="ECO:0000256" key="1">
    <source>
        <dbReference type="ARBA" id="ARBA00000548"/>
    </source>
</evidence>
<dbReference type="InterPro" id="IPR013780">
    <property type="entry name" value="Glyco_hydro_b"/>
</dbReference>
<organism evidence="16 17">
    <name type="scientific">Micromonospora halophytica</name>
    <dbReference type="NCBI Taxonomy" id="47864"/>
    <lineage>
        <taxon>Bacteria</taxon>
        <taxon>Bacillati</taxon>
        <taxon>Actinomycetota</taxon>
        <taxon>Actinomycetes</taxon>
        <taxon>Micromonosporales</taxon>
        <taxon>Micromonosporaceae</taxon>
        <taxon>Micromonospora</taxon>
    </lineage>
</organism>
<keyword evidence="8" id="KW-0106">Calcium</keyword>
<accession>A0A1C5H0W6</accession>
<dbReference type="SUPFAM" id="SSF51011">
    <property type="entry name" value="Glycosyl hydrolase domain"/>
    <property type="match status" value="1"/>
</dbReference>
<dbReference type="OrthoDB" id="9805159at2"/>
<evidence type="ECO:0000256" key="4">
    <source>
        <dbReference type="ARBA" id="ARBA00012595"/>
    </source>
</evidence>
<dbReference type="InterPro" id="IPR006046">
    <property type="entry name" value="Alpha_amylase"/>
</dbReference>
<dbReference type="STRING" id="47864.GA0070560_102446"/>
<dbReference type="InterPro" id="IPR013784">
    <property type="entry name" value="Carb-bd-like_fold"/>
</dbReference>
<dbReference type="InterPro" id="IPR006047">
    <property type="entry name" value="GH13_cat_dom"/>
</dbReference>
<evidence type="ECO:0000256" key="9">
    <source>
        <dbReference type="ARBA" id="ARBA00023277"/>
    </source>
</evidence>
<gene>
    <name evidence="16" type="ORF">GA0070560_102446</name>
</gene>
<dbReference type="Gene3D" id="3.20.20.80">
    <property type="entry name" value="Glycosidases"/>
    <property type="match status" value="1"/>
</dbReference>
<sequence length="735" mass="77439">MRFPRSRAAVPAAALAVGLAATTLTTVAAADPQPAAAAPTVRANGDAIVHLFQWRWDSIADECESTLGPDGWGGVQVSPPQEHVVIANAEGATHPWWQDYQPVSYRLDKTRRGTRADFVDMVERCRDQGVKVYVDMVLNHMSGSGSQGNGPGSAGTVYSKYSYPNLFDDGSGDSYGYADFASCYRRISNWGSKNEVQDCELLDLADLDTANPEVRRKIAKYMNAVIDLGVAGFRVDAAKHVAEPELADIYQRLHDVPGFGGRPDIFQEVYGDATTPYTSYAGLGAVTNFDYQQSVASAFRNGTISGLASMPNHGGLTGAQSITFIDNHDTQRATPTLTYKNGARYYLADAFMLAHPYGRPQLMSSYAFDSVTAQGPPSSADGTTNATDCARAEWICEHRDEQVAGMPSFRNAVAGTGIDDVVTDGSGRLGFARGDKGYAAFNATGSAWSRTFTTALPNGTYCNVARGTFDRRTGVCADGTVTVAGGAFTTSIPADRAVALHVDARIDGASPSPTASPSPSASPSPNPNETPTPTPTTTAPAGQTRITATVQTDPGQEVYVVGSLPQLGAWNPADGVKLSTSAADYPSWTGSVDLPAGTPFEWKLVKVGNGGVVWENDPNRSGSGGTALNVTWNQQTASTPATAPVSFRATVSTVPGQNVVVVGDIPALGGWDPARGLPLSAASYPTWTGSLTLPAGTGFSYKYVKRADDGTVVWESGANRTVTATGAVTLTDTWR</sequence>
<feature type="domain" description="CBM20" evidence="15">
    <location>
        <begin position="637"/>
        <end position="735"/>
    </location>
</feature>
<proteinExistence type="inferred from homology"/>
<dbReference type="Gene3D" id="2.60.40.1180">
    <property type="entry name" value="Golgi alpha-mannosidase II"/>
    <property type="match status" value="1"/>
</dbReference>
<keyword evidence="17" id="KW-1185">Reference proteome</keyword>
<keyword evidence="6" id="KW-0479">Metal-binding</keyword>
<keyword evidence="7 12" id="KW-0378">Hydrolase</keyword>
<dbReference type="InterPro" id="IPR006048">
    <property type="entry name" value="A-amylase/branching_C"/>
</dbReference>
<name>A0A1C5H0W6_9ACTN</name>
<dbReference type="GO" id="GO:0005975">
    <property type="term" value="P:carbohydrate metabolic process"/>
    <property type="evidence" value="ECO:0007669"/>
    <property type="project" value="InterPro"/>
</dbReference>
<dbReference type="GO" id="GO:2001070">
    <property type="term" value="F:starch binding"/>
    <property type="evidence" value="ECO:0007669"/>
    <property type="project" value="InterPro"/>
</dbReference>
<dbReference type="SMART" id="SM00632">
    <property type="entry name" value="Aamy_C"/>
    <property type="match status" value="1"/>
</dbReference>
<evidence type="ECO:0000256" key="7">
    <source>
        <dbReference type="ARBA" id="ARBA00022801"/>
    </source>
</evidence>
<feature type="chain" id="PRO_5038857451" description="Alpha-amylase" evidence="14">
    <location>
        <begin position="31"/>
        <end position="735"/>
    </location>
</feature>
<comment type="similarity">
    <text evidence="3 11">Belongs to the glycosyl hydrolase 13 family.</text>
</comment>
<dbReference type="PANTHER" id="PTHR43447">
    <property type="entry name" value="ALPHA-AMYLASE"/>
    <property type="match status" value="1"/>
</dbReference>
<dbReference type="GO" id="GO:0046872">
    <property type="term" value="F:metal ion binding"/>
    <property type="evidence" value="ECO:0007669"/>
    <property type="project" value="UniProtKB-KW"/>
</dbReference>
<evidence type="ECO:0000256" key="2">
    <source>
        <dbReference type="ARBA" id="ARBA00001913"/>
    </source>
</evidence>
<comment type="catalytic activity">
    <reaction evidence="1 12">
        <text>Endohydrolysis of (1-&gt;4)-alpha-D-glucosidic linkages in polysaccharides containing three or more (1-&gt;4)-alpha-linked D-glucose units.</text>
        <dbReference type="EC" id="3.2.1.1"/>
    </reaction>
</comment>
<dbReference type="AlphaFoldDB" id="A0A1C5H0W6"/>
<dbReference type="Pfam" id="PF00686">
    <property type="entry name" value="CBM_20"/>
    <property type="match status" value="2"/>
</dbReference>
<dbReference type="SMART" id="SM01065">
    <property type="entry name" value="CBM_2"/>
    <property type="match status" value="2"/>
</dbReference>
<dbReference type="RefSeq" id="WP_091291811.1">
    <property type="nucleotide sequence ID" value="NZ_FMDN01000002.1"/>
</dbReference>
<evidence type="ECO:0000256" key="14">
    <source>
        <dbReference type="SAM" id="SignalP"/>
    </source>
</evidence>
<comment type="cofactor">
    <cofactor evidence="2">
        <name>Ca(2+)</name>
        <dbReference type="ChEBI" id="CHEBI:29108"/>
    </cofactor>
</comment>
<protein>
    <recommendedName>
        <fullName evidence="5 12">Alpha-amylase</fullName>
        <ecNumber evidence="4 12">3.2.1.1</ecNumber>
    </recommendedName>
</protein>
<reference evidence="17" key="1">
    <citation type="submission" date="2016-06" db="EMBL/GenBank/DDBJ databases">
        <authorList>
            <person name="Varghese N."/>
        </authorList>
    </citation>
    <scope>NUCLEOTIDE SEQUENCE [LARGE SCALE GENOMIC DNA]</scope>
    <source>
        <strain evidence="17">DSM 43171</strain>
    </source>
</reference>
<dbReference type="InterPro" id="IPR002044">
    <property type="entry name" value="CBM20"/>
</dbReference>
<keyword evidence="9 12" id="KW-0119">Carbohydrate metabolism</keyword>
<evidence type="ECO:0000256" key="8">
    <source>
        <dbReference type="ARBA" id="ARBA00022837"/>
    </source>
</evidence>
<evidence type="ECO:0000256" key="11">
    <source>
        <dbReference type="RuleBase" id="RU003615"/>
    </source>
</evidence>
<evidence type="ECO:0000256" key="10">
    <source>
        <dbReference type="ARBA" id="ARBA00023295"/>
    </source>
</evidence>
<keyword evidence="10 12" id="KW-0326">Glycosidase</keyword>
<dbReference type="SUPFAM" id="SSF49452">
    <property type="entry name" value="Starch-binding domain-like"/>
    <property type="match status" value="2"/>
</dbReference>
<evidence type="ECO:0000256" key="3">
    <source>
        <dbReference type="ARBA" id="ARBA00008061"/>
    </source>
</evidence>
<dbReference type="FunFam" id="2.60.40.10:FF:000552">
    <property type="entry name" value="Related to glucoamylase"/>
    <property type="match status" value="1"/>
</dbReference>
<evidence type="ECO:0000313" key="17">
    <source>
        <dbReference type="Proteomes" id="UP000199408"/>
    </source>
</evidence>
<evidence type="ECO:0000256" key="6">
    <source>
        <dbReference type="ARBA" id="ARBA00022723"/>
    </source>
</evidence>
<dbReference type="Pfam" id="PF02806">
    <property type="entry name" value="Alpha-amylase_C"/>
    <property type="match status" value="1"/>
</dbReference>
<feature type="domain" description="CBM20" evidence="15">
    <location>
        <begin position="538"/>
        <end position="639"/>
    </location>
</feature>
<dbReference type="InterPro" id="IPR031319">
    <property type="entry name" value="A-amylase_C"/>
</dbReference>
<feature type="compositionally biased region" description="Pro residues" evidence="13">
    <location>
        <begin position="514"/>
        <end position="534"/>
    </location>
</feature>
<keyword evidence="14" id="KW-0732">Signal</keyword>
<feature type="region of interest" description="Disordered" evidence="13">
    <location>
        <begin position="507"/>
        <end position="543"/>
    </location>
</feature>
<dbReference type="CDD" id="cd05808">
    <property type="entry name" value="CBM20_alpha_amylase"/>
    <property type="match status" value="1"/>
</dbReference>
<dbReference type="PRINTS" id="PR00110">
    <property type="entry name" value="ALPHAAMYLASE"/>
</dbReference>
<evidence type="ECO:0000256" key="5">
    <source>
        <dbReference type="ARBA" id="ARBA00017303"/>
    </source>
</evidence>
<dbReference type="Pfam" id="PF00128">
    <property type="entry name" value="Alpha-amylase"/>
    <property type="match status" value="1"/>
</dbReference>
<dbReference type="InterPro" id="IPR017853">
    <property type="entry name" value="GH"/>
</dbReference>
<dbReference type="Gene3D" id="2.60.40.10">
    <property type="entry name" value="Immunoglobulins"/>
    <property type="match status" value="2"/>
</dbReference>
<dbReference type="EMBL" id="FMDN01000002">
    <property type="protein sequence ID" value="SCG39702.1"/>
    <property type="molecule type" value="Genomic_DNA"/>
</dbReference>
<dbReference type="Proteomes" id="UP000199408">
    <property type="component" value="Unassembled WGS sequence"/>
</dbReference>
<dbReference type="PROSITE" id="PS51166">
    <property type="entry name" value="CBM20"/>
    <property type="match status" value="2"/>
</dbReference>
<evidence type="ECO:0000313" key="16">
    <source>
        <dbReference type="EMBL" id="SCG39702.1"/>
    </source>
</evidence>
<dbReference type="SMART" id="SM00642">
    <property type="entry name" value="Aamy"/>
    <property type="match status" value="1"/>
</dbReference>
<dbReference type="SUPFAM" id="SSF51445">
    <property type="entry name" value="(Trans)glycosidases"/>
    <property type="match status" value="1"/>
</dbReference>
<dbReference type="InterPro" id="IPR013783">
    <property type="entry name" value="Ig-like_fold"/>
</dbReference>
<dbReference type="CDD" id="cd11317">
    <property type="entry name" value="AmyAc_bac_euk_AmyA"/>
    <property type="match status" value="1"/>
</dbReference>
<dbReference type="GO" id="GO:0004556">
    <property type="term" value="F:alpha-amylase activity"/>
    <property type="evidence" value="ECO:0007669"/>
    <property type="project" value="UniProtKB-UniRule"/>
</dbReference>